<feature type="signal peptide" evidence="2">
    <location>
        <begin position="1"/>
        <end position="22"/>
    </location>
</feature>
<dbReference type="RefSeq" id="WP_094019248.1">
    <property type="nucleotide sequence ID" value="NZ_FXYF01000001.1"/>
</dbReference>
<dbReference type="NCBIfam" id="TIGR02595">
    <property type="entry name" value="PEP_CTERM"/>
    <property type="match status" value="1"/>
</dbReference>
<dbReference type="EMBL" id="FXYF01000001">
    <property type="protein sequence ID" value="SMX32996.1"/>
    <property type="molecule type" value="Genomic_DNA"/>
</dbReference>
<evidence type="ECO:0000256" key="2">
    <source>
        <dbReference type="SAM" id="SignalP"/>
    </source>
</evidence>
<evidence type="ECO:0000313" key="4">
    <source>
        <dbReference type="Proteomes" id="UP000207598"/>
    </source>
</evidence>
<keyword evidence="1" id="KW-0472">Membrane</keyword>
<gene>
    <name evidence="3" type="ORF">MAA8898_00373</name>
</gene>
<dbReference type="InterPro" id="IPR013424">
    <property type="entry name" value="Ice-binding_C"/>
</dbReference>
<keyword evidence="2" id="KW-0732">Signal</keyword>
<sequence>MKKYFALAAFCGFSLFGGASHAATLTYDGTAHGFRTVHFDASPVTPRFNPALAGGFLMSDSARQFVAYCLDITKQLLSSADYVETDTPWSFNPLGTSVARVQSIFDANYAAVDTAAESAALQIALWNVIYDTDWDLTAGAFQAHSDDASVNAFAATFLANAQGYTGPKAYDLTFYEATGNPRSQSLVTMSPVPVPAAGLLLLSALGAGAAMARRRKRS</sequence>
<accession>A0A238JTC2</accession>
<feature type="transmembrane region" description="Helical" evidence="1">
    <location>
        <begin position="192"/>
        <end position="212"/>
    </location>
</feature>
<proteinExistence type="predicted"/>
<keyword evidence="4" id="KW-1185">Reference proteome</keyword>
<keyword evidence="1" id="KW-1133">Transmembrane helix</keyword>
<dbReference type="Proteomes" id="UP000207598">
    <property type="component" value="Unassembled WGS sequence"/>
</dbReference>
<feature type="chain" id="PRO_5012127484" description="VPLPA-CTERM protein sorting domain-containing protein" evidence="2">
    <location>
        <begin position="23"/>
        <end position="218"/>
    </location>
</feature>
<reference evidence="3 4" key="1">
    <citation type="submission" date="2017-05" db="EMBL/GenBank/DDBJ databases">
        <authorList>
            <person name="Song R."/>
            <person name="Chenine A.L."/>
            <person name="Ruprecht R.M."/>
        </authorList>
    </citation>
    <scope>NUCLEOTIDE SEQUENCE [LARGE SCALE GENOMIC DNA]</scope>
    <source>
        <strain evidence="3 4">CECT 8898</strain>
    </source>
</reference>
<organism evidence="3 4">
    <name type="scientific">Maliponia aquimaris</name>
    <dbReference type="NCBI Taxonomy" id="1673631"/>
    <lineage>
        <taxon>Bacteria</taxon>
        <taxon>Pseudomonadati</taxon>
        <taxon>Pseudomonadota</taxon>
        <taxon>Alphaproteobacteria</taxon>
        <taxon>Rhodobacterales</taxon>
        <taxon>Paracoccaceae</taxon>
        <taxon>Maliponia</taxon>
    </lineage>
</organism>
<name>A0A238JTC2_9RHOB</name>
<evidence type="ECO:0008006" key="5">
    <source>
        <dbReference type="Google" id="ProtNLM"/>
    </source>
</evidence>
<keyword evidence="1" id="KW-0812">Transmembrane</keyword>
<protein>
    <recommendedName>
        <fullName evidence="5">VPLPA-CTERM protein sorting domain-containing protein</fullName>
    </recommendedName>
</protein>
<evidence type="ECO:0000313" key="3">
    <source>
        <dbReference type="EMBL" id="SMX32996.1"/>
    </source>
</evidence>
<evidence type="ECO:0000256" key="1">
    <source>
        <dbReference type="SAM" id="Phobius"/>
    </source>
</evidence>
<dbReference type="AlphaFoldDB" id="A0A238JTC2"/>